<dbReference type="SUPFAM" id="SSF48239">
    <property type="entry name" value="Terpenoid cyclases/Protein prenyltransferases"/>
    <property type="match status" value="1"/>
</dbReference>
<protein>
    <recommendedName>
        <fullName evidence="3">Squalene-hopene cyclase-like protein</fullName>
    </recommendedName>
</protein>
<reference evidence="1 2" key="1">
    <citation type="submission" date="2020-03" db="EMBL/GenBank/DDBJ databases">
        <title>Genomic Encyclopedia of Type Strains, Phase IV (KMG-IV): sequencing the most valuable type-strain genomes for metagenomic binning, comparative biology and taxonomic classification.</title>
        <authorList>
            <person name="Goeker M."/>
        </authorList>
    </citation>
    <scope>NUCLEOTIDE SEQUENCE [LARGE SCALE GENOMIC DNA]</scope>
    <source>
        <strain evidence="1 2">DSM 7225</strain>
    </source>
</reference>
<sequence>MTALLDRQADIGAAAARTVDFLLARQDPGGSWRDFLLPAGLSDSWVTAYTAEALLGDGEDTAPRAAAERAWRFLREHSLPEGGWSYNPGVPGDADSSLWALRLADGLAQAESPAAQRGFAFLARHVRPDGGLATYADPAAIRGYVGLPAFISFDGWTQSHACVSAAGAHLAPHADTLAPYLLDRQADDGSWPAYFWFDREYATSEAVRALAKLDATAHRPAIERATGWLIRRASLLAAAQGAIRPAFALACATHALAEASDQADARRAARAGAAALAAWQRDSGGWGPTARLRVPPPHAIDPPEDVRWTRWQGMPADPPASLEGLAATFTNFSPDHRGIFGAATALRALRAVTKGAAA</sequence>
<proteinExistence type="predicted"/>
<dbReference type="Gene3D" id="1.50.10.20">
    <property type="match status" value="2"/>
</dbReference>
<evidence type="ECO:0000313" key="1">
    <source>
        <dbReference type="EMBL" id="NJB98197.1"/>
    </source>
</evidence>
<dbReference type="Proteomes" id="UP000531251">
    <property type="component" value="Unassembled WGS sequence"/>
</dbReference>
<comment type="caution">
    <text evidence="1">The sequence shown here is derived from an EMBL/GenBank/DDBJ whole genome shotgun (WGS) entry which is preliminary data.</text>
</comment>
<keyword evidence="2" id="KW-1185">Reference proteome</keyword>
<gene>
    <name evidence="1" type="ORF">GGR89_002528</name>
</gene>
<evidence type="ECO:0000313" key="2">
    <source>
        <dbReference type="Proteomes" id="UP000531251"/>
    </source>
</evidence>
<dbReference type="EMBL" id="JAATJB010000007">
    <property type="protein sequence ID" value="NJB98197.1"/>
    <property type="molecule type" value="Genomic_DNA"/>
</dbReference>
<accession>A0A7X5XZD6</accession>
<dbReference type="AlphaFoldDB" id="A0A7X5XZD6"/>
<dbReference type="RefSeq" id="WP_125976737.1">
    <property type="nucleotide sequence ID" value="NZ_BAAADY010000003.1"/>
</dbReference>
<evidence type="ECO:0008006" key="3">
    <source>
        <dbReference type="Google" id="ProtNLM"/>
    </source>
</evidence>
<dbReference type="InterPro" id="IPR008930">
    <property type="entry name" value="Terpenoid_cyclase/PrenylTrfase"/>
</dbReference>
<name>A0A7X5XZD6_9SPHN</name>
<organism evidence="1 2">
    <name type="scientific">Sphingomonas trueperi</name>
    <dbReference type="NCBI Taxonomy" id="53317"/>
    <lineage>
        <taxon>Bacteria</taxon>
        <taxon>Pseudomonadati</taxon>
        <taxon>Pseudomonadota</taxon>
        <taxon>Alphaproteobacteria</taxon>
        <taxon>Sphingomonadales</taxon>
        <taxon>Sphingomonadaceae</taxon>
        <taxon>Sphingomonas</taxon>
    </lineage>
</organism>